<dbReference type="EMBL" id="CP151632">
    <property type="protein sequence ID" value="WZO35558.1"/>
    <property type="molecule type" value="Genomic_DNA"/>
</dbReference>
<sequence length="48" mass="5497">MPRSRRRRRYDIGHEPWLLREYGGAPMWVICLAAAFLVAVGVVWLVAG</sequence>
<proteinExistence type="predicted"/>
<keyword evidence="1" id="KW-0812">Transmembrane</keyword>
<evidence type="ECO:0000256" key="1">
    <source>
        <dbReference type="SAM" id="Phobius"/>
    </source>
</evidence>
<feature type="transmembrane region" description="Helical" evidence="1">
    <location>
        <begin position="27"/>
        <end position="47"/>
    </location>
</feature>
<protein>
    <submittedName>
        <fullName evidence="2">Uncharacterized protein</fullName>
    </submittedName>
</protein>
<evidence type="ECO:0000313" key="2">
    <source>
        <dbReference type="EMBL" id="WZO35558.1"/>
    </source>
</evidence>
<accession>A0AAU6SF70</accession>
<dbReference type="AlphaFoldDB" id="A0AAU6SF70"/>
<organism evidence="2">
    <name type="scientific">Microbacterium sp. LWS13-1.2</name>
    <dbReference type="NCBI Taxonomy" id="3135264"/>
    <lineage>
        <taxon>Bacteria</taxon>
        <taxon>Bacillati</taxon>
        <taxon>Actinomycetota</taxon>
        <taxon>Actinomycetes</taxon>
        <taxon>Micrococcales</taxon>
        <taxon>Microbacteriaceae</taxon>
        <taxon>Microbacterium</taxon>
    </lineage>
</organism>
<keyword evidence="1" id="KW-1133">Transmembrane helix</keyword>
<name>A0AAU6SF70_9MICO</name>
<reference evidence="2" key="1">
    <citation type="submission" date="2024-04" db="EMBL/GenBank/DDBJ databases">
        <authorList>
            <person name="Roder T."/>
            <person name="Oberhansli S."/>
            <person name="Kreuzer M."/>
        </authorList>
    </citation>
    <scope>NUCLEOTIDE SEQUENCE</scope>
    <source>
        <strain evidence="2">LWS13-1.2</strain>
    </source>
</reference>
<gene>
    <name evidence="2" type="ORF">MRBLWS13_003262</name>
</gene>
<dbReference type="RefSeq" id="WP_349426378.1">
    <property type="nucleotide sequence ID" value="NZ_CP151632.1"/>
</dbReference>
<keyword evidence="1" id="KW-0472">Membrane</keyword>